<feature type="non-terminal residue" evidence="1">
    <location>
        <position position="44"/>
    </location>
</feature>
<dbReference type="Proteomes" id="UP000265520">
    <property type="component" value="Unassembled WGS sequence"/>
</dbReference>
<accession>A0A392U8N7</accession>
<dbReference type="EMBL" id="LXQA010751100">
    <property type="protein sequence ID" value="MCI69197.1"/>
    <property type="molecule type" value="Genomic_DNA"/>
</dbReference>
<evidence type="ECO:0000313" key="2">
    <source>
        <dbReference type="Proteomes" id="UP000265520"/>
    </source>
</evidence>
<protein>
    <submittedName>
        <fullName evidence="1">Uncharacterized protein</fullName>
    </submittedName>
</protein>
<reference evidence="1 2" key="1">
    <citation type="journal article" date="2018" name="Front. Plant Sci.">
        <title>Red Clover (Trifolium pratense) and Zigzag Clover (T. medium) - A Picture of Genomic Similarities and Differences.</title>
        <authorList>
            <person name="Dluhosova J."/>
            <person name="Istvanek J."/>
            <person name="Nedelnik J."/>
            <person name="Repkova J."/>
        </authorList>
    </citation>
    <scope>NUCLEOTIDE SEQUENCE [LARGE SCALE GENOMIC DNA]</scope>
    <source>
        <strain evidence="2">cv. 10/8</strain>
        <tissue evidence="1">Leaf</tissue>
    </source>
</reference>
<keyword evidence="2" id="KW-1185">Reference proteome</keyword>
<proteinExistence type="predicted"/>
<comment type="caution">
    <text evidence="1">The sequence shown here is derived from an EMBL/GenBank/DDBJ whole genome shotgun (WGS) entry which is preliminary data.</text>
</comment>
<sequence length="44" mass="5014">MVRVEKQRGHAFPWLDRPNEAVLSSIGRQKKEKALPIGRKGSEL</sequence>
<organism evidence="1 2">
    <name type="scientific">Trifolium medium</name>
    <dbReference type="NCBI Taxonomy" id="97028"/>
    <lineage>
        <taxon>Eukaryota</taxon>
        <taxon>Viridiplantae</taxon>
        <taxon>Streptophyta</taxon>
        <taxon>Embryophyta</taxon>
        <taxon>Tracheophyta</taxon>
        <taxon>Spermatophyta</taxon>
        <taxon>Magnoliopsida</taxon>
        <taxon>eudicotyledons</taxon>
        <taxon>Gunneridae</taxon>
        <taxon>Pentapetalae</taxon>
        <taxon>rosids</taxon>
        <taxon>fabids</taxon>
        <taxon>Fabales</taxon>
        <taxon>Fabaceae</taxon>
        <taxon>Papilionoideae</taxon>
        <taxon>50 kb inversion clade</taxon>
        <taxon>NPAAA clade</taxon>
        <taxon>Hologalegina</taxon>
        <taxon>IRL clade</taxon>
        <taxon>Trifolieae</taxon>
        <taxon>Trifolium</taxon>
    </lineage>
</organism>
<dbReference type="AlphaFoldDB" id="A0A392U8N7"/>
<evidence type="ECO:0000313" key="1">
    <source>
        <dbReference type="EMBL" id="MCI69197.1"/>
    </source>
</evidence>
<name>A0A392U8N7_9FABA</name>